<dbReference type="EMBL" id="WMII01000007">
    <property type="protein sequence ID" value="MTH64399.1"/>
    <property type="molecule type" value="Genomic_DNA"/>
</dbReference>
<comment type="caution">
    <text evidence="1">The sequence shown here is derived from an EMBL/GenBank/DDBJ whole genome shotgun (WGS) entry which is preliminary data.</text>
</comment>
<dbReference type="InterPro" id="IPR009389">
    <property type="entry name" value="DUF1045"/>
</dbReference>
<dbReference type="AlphaFoldDB" id="A0A6L6IWZ2"/>
<keyword evidence="2" id="KW-1185">Reference proteome</keyword>
<protein>
    <submittedName>
        <fullName evidence="1">DUF1045 domain-containing protein</fullName>
    </submittedName>
</protein>
<dbReference type="Gene3D" id="3.90.1140.10">
    <property type="entry name" value="Cyclic phosphodiesterase"/>
    <property type="match status" value="1"/>
</dbReference>
<reference evidence="1 2" key="1">
    <citation type="submission" date="2019-11" db="EMBL/GenBank/DDBJ databases">
        <authorList>
            <person name="Dong K."/>
        </authorList>
    </citation>
    <scope>NUCLEOTIDE SEQUENCE [LARGE SCALE GENOMIC DNA]</scope>
    <source>
        <strain evidence="1 2">DK608</strain>
    </source>
</reference>
<dbReference type="RefSeq" id="WP_155044264.1">
    <property type="nucleotide sequence ID" value="NZ_WMIH01000007.1"/>
</dbReference>
<name>A0A6L6IWZ2_9RHOB</name>
<dbReference type="Proteomes" id="UP000478740">
    <property type="component" value="Unassembled WGS sequence"/>
</dbReference>
<organism evidence="1 2">
    <name type="scientific">Paracoccus shanxieyensis</name>
    <dbReference type="NCBI Taxonomy" id="2675752"/>
    <lineage>
        <taxon>Bacteria</taxon>
        <taxon>Pseudomonadati</taxon>
        <taxon>Pseudomonadota</taxon>
        <taxon>Alphaproteobacteria</taxon>
        <taxon>Rhodobacterales</taxon>
        <taxon>Paracoccaceae</taxon>
        <taxon>Paracoccus</taxon>
    </lineage>
</organism>
<gene>
    <name evidence="1" type="ORF">GL284_08950</name>
</gene>
<sequence>MNFRRYAVYHLPGGPLGQFGGAWLGRDLARPVSGAEAALRPDVPGLPAPAEALTRTPRRYGFHATIKAPFRLADGHGPNDLIRRAALICDHLTPFDLALELRQDYGFVALRPTAQPPELLALEQALVTRLDDLRSPLTPDERDRRRPDALPPKARAHLDHWGYPFVLDLFHYHLTLSNSLPAPQADALVAALQPVVAPLLAQPMRVEAVSVVGEDADGLFHHIADIALRG</sequence>
<dbReference type="Pfam" id="PF06299">
    <property type="entry name" value="DUF1045"/>
    <property type="match status" value="1"/>
</dbReference>
<proteinExistence type="predicted"/>
<accession>A0A6L6IWZ2</accession>
<evidence type="ECO:0000313" key="2">
    <source>
        <dbReference type="Proteomes" id="UP000478740"/>
    </source>
</evidence>
<evidence type="ECO:0000313" key="1">
    <source>
        <dbReference type="EMBL" id="MTH64399.1"/>
    </source>
</evidence>